<feature type="compositionally biased region" description="Basic and acidic residues" evidence="1">
    <location>
        <begin position="57"/>
        <end position="68"/>
    </location>
</feature>
<reference evidence="3 4" key="1">
    <citation type="journal article" date="2021" name="J. Hered.">
        <title>A chromosome-level genome assembly of the parasitoid wasp, Cotesia glomerata (Hymenoptera: Braconidae).</title>
        <authorList>
            <person name="Pinto B.J."/>
            <person name="Weis J.J."/>
            <person name="Gamble T."/>
            <person name="Ode P.J."/>
            <person name="Paul R."/>
            <person name="Zaspel J.M."/>
        </authorList>
    </citation>
    <scope>NUCLEOTIDE SEQUENCE [LARGE SCALE GENOMIC DNA]</scope>
    <source>
        <strain evidence="3">CgM1</strain>
    </source>
</reference>
<evidence type="ECO:0000256" key="2">
    <source>
        <dbReference type="SAM" id="Phobius"/>
    </source>
</evidence>
<proteinExistence type="predicted"/>
<sequence>MPPATIRRFRMMLCGRSAGEILRVRVMVYVVVVMPGEVTVLYTLTDHAATPVTEGHNPNERTDGQTDR</sequence>
<evidence type="ECO:0000313" key="3">
    <source>
        <dbReference type="EMBL" id="KAH0549978.1"/>
    </source>
</evidence>
<name>A0AAV7HY26_COTGL</name>
<evidence type="ECO:0000256" key="1">
    <source>
        <dbReference type="SAM" id="MobiDB-lite"/>
    </source>
</evidence>
<dbReference type="EMBL" id="JAHXZJ010001864">
    <property type="protein sequence ID" value="KAH0549978.1"/>
    <property type="molecule type" value="Genomic_DNA"/>
</dbReference>
<feature type="transmembrane region" description="Helical" evidence="2">
    <location>
        <begin position="21"/>
        <end position="44"/>
    </location>
</feature>
<feature type="region of interest" description="Disordered" evidence="1">
    <location>
        <begin position="48"/>
        <end position="68"/>
    </location>
</feature>
<evidence type="ECO:0000313" key="4">
    <source>
        <dbReference type="Proteomes" id="UP000826195"/>
    </source>
</evidence>
<keyword evidence="2" id="KW-0472">Membrane</keyword>
<keyword evidence="4" id="KW-1185">Reference proteome</keyword>
<comment type="caution">
    <text evidence="3">The sequence shown here is derived from an EMBL/GenBank/DDBJ whole genome shotgun (WGS) entry which is preliminary data.</text>
</comment>
<dbReference type="Proteomes" id="UP000826195">
    <property type="component" value="Unassembled WGS sequence"/>
</dbReference>
<gene>
    <name evidence="3" type="ORF">KQX54_016618</name>
</gene>
<keyword evidence="2" id="KW-0812">Transmembrane</keyword>
<protein>
    <submittedName>
        <fullName evidence="3">Uncharacterized protein</fullName>
    </submittedName>
</protein>
<dbReference type="AlphaFoldDB" id="A0AAV7HY26"/>
<accession>A0AAV7HY26</accession>
<organism evidence="3 4">
    <name type="scientific">Cotesia glomerata</name>
    <name type="common">Lepidopteran parasitic wasp</name>
    <name type="synonym">Apanteles glomeratus</name>
    <dbReference type="NCBI Taxonomy" id="32391"/>
    <lineage>
        <taxon>Eukaryota</taxon>
        <taxon>Metazoa</taxon>
        <taxon>Ecdysozoa</taxon>
        <taxon>Arthropoda</taxon>
        <taxon>Hexapoda</taxon>
        <taxon>Insecta</taxon>
        <taxon>Pterygota</taxon>
        <taxon>Neoptera</taxon>
        <taxon>Endopterygota</taxon>
        <taxon>Hymenoptera</taxon>
        <taxon>Apocrita</taxon>
        <taxon>Ichneumonoidea</taxon>
        <taxon>Braconidae</taxon>
        <taxon>Microgastrinae</taxon>
        <taxon>Cotesia</taxon>
    </lineage>
</organism>
<keyword evidence="2" id="KW-1133">Transmembrane helix</keyword>